<dbReference type="Gene3D" id="2.60.40.10">
    <property type="entry name" value="Immunoglobulins"/>
    <property type="match status" value="1"/>
</dbReference>
<dbReference type="PRINTS" id="PR00738">
    <property type="entry name" value="GLHYDRLASE20"/>
</dbReference>
<dbReference type="GO" id="GO:0005975">
    <property type="term" value="P:carbohydrate metabolic process"/>
    <property type="evidence" value="ECO:0007669"/>
    <property type="project" value="InterPro"/>
</dbReference>
<dbReference type="InterPro" id="IPR013783">
    <property type="entry name" value="Ig-like_fold"/>
</dbReference>
<keyword evidence="12" id="KW-1185">Reference proteome</keyword>
<dbReference type="PANTHER" id="PTHR22600:SF57">
    <property type="entry name" value="BETA-N-ACETYLHEXOSAMINIDASE"/>
    <property type="match status" value="1"/>
</dbReference>
<protein>
    <recommendedName>
        <fullName evidence="3">beta-N-acetylhexosaminidase</fullName>
        <ecNumber evidence="3">3.2.1.52</ecNumber>
    </recommendedName>
    <alternativeName>
        <fullName evidence="6">Beta-N-acetylhexosaminidase</fullName>
    </alternativeName>
    <alternativeName>
        <fullName evidence="7">N-acetyl-beta-glucosaminidase</fullName>
    </alternativeName>
</protein>
<evidence type="ECO:0000256" key="4">
    <source>
        <dbReference type="ARBA" id="ARBA00022801"/>
    </source>
</evidence>
<evidence type="ECO:0000256" key="1">
    <source>
        <dbReference type="ARBA" id="ARBA00001231"/>
    </source>
</evidence>
<feature type="active site" description="Proton donor" evidence="8">
    <location>
        <position position="521"/>
    </location>
</feature>
<dbReference type="GO" id="GO:0016020">
    <property type="term" value="C:membrane"/>
    <property type="evidence" value="ECO:0007669"/>
    <property type="project" value="TreeGrafter"/>
</dbReference>
<dbReference type="Pfam" id="PF00728">
    <property type="entry name" value="Glyco_hydro_20"/>
    <property type="match status" value="1"/>
</dbReference>
<dbReference type="Pfam" id="PF02838">
    <property type="entry name" value="Glyco_hydro_20b"/>
    <property type="match status" value="1"/>
</dbReference>
<evidence type="ECO:0000256" key="6">
    <source>
        <dbReference type="ARBA" id="ARBA00030512"/>
    </source>
</evidence>
<dbReference type="InterPro" id="IPR025705">
    <property type="entry name" value="Beta_hexosaminidase_sua/sub"/>
</dbReference>
<dbReference type="SMART" id="SM01081">
    <property type="entry name" value="CHB_HEX"/>
    <property type="match status" value="1"/>
</dbReference>
<comment type="similarity">
    <text evidence="2">Belongs to the glycosyl hydrolase 20 family.</text>
</comment>
<dbReference type="AlphaFoldDB" id="A0A9X2B8W2"/>
<comment type="caution">
    <text evidence="11">The sequence shown here is derived from an EMBL/GenBank/DDBJ whole genome shotgun (WGS) entry which is preliminary data.</text>
</comment>
<comment type="catalytic activity">
    <reaction evidence="1">
        <text>Hydrolysis of terminal non-reducing N-acetyl-D-hexosamine residues in N-acetyl-beta-D-hexosaminides.</text>
        <dbReference type="EC" id="3.2.1.52"/>
    </reaction>
</comment>
<evidence type="ECO:0000256" key="2">
    <source>
        <dbReference type="ARBA" id="ARBA00006285"/>
    </source>
</evidence>
<name>A0A9X2B8W2_9SPHI</name>
<keyword evidence="9" id="KW-0732">Signal</keyword>
<dbReference type="EC" id="3.2.1.52" evidence="3"/>
<proteinExistence type="inferred from homology"/>
<feature type="signal peptide" evidence="9">
    <location>
        <begin position="1"/>
        <end position="20"/>
    </location>
</feature>
<evidence type="ECO:0000313" key="12">
    <source>
        <dbReference type="Proteomes" id="UP001139450"/>
    </source>
</evidence>
<dbReference type="GO" id="GO:0004563">
    <property type="term" value="F:beta-N-acetylhexosaminidase activity"/>
    <property type="evidence" value="ECO:0007669"/>
    <property type="project" value="UniProtKB-EC"/>
</dbReference>
<evidence type="ECO:0000259" key="10">
    <source>
        <dbReference type="SMART" id="SM01081"/>
    </source>
</evidence>
<dbReference type="InterPro" id="IPR008965">
    <property type="entry name" value="CBM2/CBM3_carb-bd_dom_sf"/>
</dbReference>
<dbReference type="RefSeq" id="WP_245129653.1">
    <property type="nucleotide sequence ID" value="NZ_JALJEJ010000003.1"/>
</dbReference>
<keyword evidence="5" id="KW-0326">Glycosidase</keyword>
<dbReference type="SUPFAM" id="SSF49384">
    <property type="entry name" value="Carbohydrate-binding domain"/>
    <property type="match status" value="1"/>
</dbReference>
<dbReference type="SUPFAM" id="SSF55545">
    <property type="entry name" value="beta-N-acetylhexosaminidase-like domain"/>
    <property type="match status" value="1"/>
</dbReference>
<feature type="domain" description="Chitobiase/beta-hexosaminidases N-terminal" evidence="10">
    <location>
        <begin position="27"/>
        <end position="174"/>
    </location>
</feature>
<reference evidence="11" key="1">
    <citation type="submission" date="2022-04" db="EMBL/GenBank/DDBJ databases">
        <title>Mucilaginibacter sp. RS28 isolated from freshwater.</title>
        <authorList>
            <person name="Ko S.-R."/>
        </authorList>
    </citation>
    <scope>NUCLEOTIDE SEQUENCE</scope>
    <source>
        <strain evidence="11">RS28</strain>
    </source>
</reference>
<dbReference type="GO" id="GO:0030247">
    <property type="term" value="F:polysaccharide binding"/>
    <property type="evidence" value="ECO:0007669"/>
    <property type="project" value="InterPro"/>
</dbReference>
<dbReference type="GO" id="GO:0030203">
    <property type="term" value="P:glycosaminoglycan metabolic process"/>
    <property type="evidence" value="ECO:0007669"/>
    <property type="project" value="TreeGrafter"/>
</dbReference>
<dbReference type="EMBL" id="JALJEJ010000003">
    <property type="protein sequence ID" value="MCJ8209821.1"/>
    <property type="molecule type" value="Genomic_DNA"/>
</dbReference>
<organism evidence="11 12">
    <name type="scientific">Mucilaginibacter straminoryzae</name>
    <dbReference type="NCBI Taxonomy" id="2932774"/>
    <lineage>
        <taxon>Bacteria</taxon>
        <taxon>Pseudomonadati</taxon>
        <taxon>Bacteroidota</taxon>
        <taxon>Sphingobacteriia</taxon>
        <taxon>Sphingobacteriales</taxon>
        <taxon>Sphingobacteriaceae</taxon>
        <taxon>Mucilaginibacter</taxon>
    </lineage>
</organism>
<evidence type="ECO:0000256" key="9">
    <source>
        <dbReference type="SAM" id="SignalP"/>
    </source>
</evidence>
<dbReference type="InterPro" id="IPR029018">
    <property type="entry name" value="Hex-like_dom2"/>
</dbReference>
<dbReference type="Pfam" id="PF03173">
    <property type="entry name" value="CHB_HEX"/>
    <property type="match status" value="1"/>
</dbReference>
<dbReference type="InterPro" id="IPR014756">
    <property type="entry name" value="Ig_E-set"/>
</dbReference>
<gene>
    <name evidence="11" type="ORF">MUY27_08880</name>
</gene>
<dbReference type="Proteomes" id="UP001139450">
    <property type="component" value="Unassembled WGS sequence"/>
</dbReference>
<dbReference type="InterPro" id="IPR017853">
    <property type="entry name" value="GH"/>
</dbReference>
<keyword evidence="4" id="KW-0378">Hydrolase</keyword>
<dbReference type="Gene3D" id="2.60.40.290">
    <property type="match status" value="1"/>
</dbReference>
<dbReference type="SUPFAM" id="SSF51445">
    <property type="entry name" value="(Trans)glycosidases"/>
    <property type="match status" value="1"/>
</dbReference>
<dbReference type="PANTHER" id="PTHR22600">
    <property type="entry name" value="BETA-HEXOSAMINIDASE"/>
    <property type="match status" value="1"/>
</dbReference>
<dbReference type="Gene3D" id="3.30.379.10">
    <property type="entry name" value="Chitobiase/beta-hexosaminidase domain 2-like"/>
    <property type="match status" value="1"/>
</dbReference>
<dbReference type="InterPro" id="IPR004867">
    <property type="entry name" value="CHB_C_dom"/>
</dbReference>
<evidence type="ECO:0000256" key="7">
    <source>
        <dbReference type="ARBA" id="ARBA00033000"/>
    </source>
</evidence>
<dbReference type="InterPro" id="IPR015882">
    <property type="entry name" value="HEX_bac_N"/>
</dbReference>
<dbReference type="InterPro" id="IPR015883">
    <property type="entry name" value="Glyco_hydro_20_cat"/>
</dbReference>
<evidence type="ECO:0000256" key="8">
    <source>
        <dbReference type="PIRSR" id="PIRSR625705-1"/>
    </source>
</evidence>
<dbReference type="Pfam" id="PF03174">
    <property type="entry name" value="CHB_HEX_C"/>
    <property type="match status" value="1"/>
</dbReference>
<dbReference type="Gene3D" id="3.20.20.80">
    <property type="entry name" value="Glycosidases"/>
    <property type="match status" value="1"/>
</dbReference>
<evidence type="ECO:0000313" key="11">
    <source>
        <dbReference type="EMBL" id="MCJ8209821.1"/>
    </source>
</evidence>
<sequence>MKKIIVLMCALLAVFMETKAQKGFNPGQLQVKWEVLQNNYQGKQQFRDELILSNPGVGELPSSGWKIYFNFPRMILPATVEGPVKMAHANGDLFYFEPAADFKGLKPGDSVRIEFTADAWAVNITDGPDGLYFVENDKENVQVALKKVIAVPSEKAEQLMRIPADKIAPVTPKEVYTQNKVITDLPESSLPIIFPTPSSLSRQPGYFTISGTTAVSSDPAFKKESDYLKSELQQIFKRKPSAAFKGSIVIKKDPSLKAEAYDLTVAPSRITISAGDSAGAFYGIQSIKSMLPADAWAGKVATVNLPCVTVKDKPRFGYRGMLLDVARNFQSKQQLLKVIDLLGFYKLNTLHLHLSDDEGWRLEIPSLPELTSVGGHRGHTLTNTDHLQPAYGSGPHTDNPAGNGFYTRQDYIEILRYANARHITVIPEIESPGHARAAIKSMDVRYNRLMKAGDKTEAHRYLLHDLKDKSVYSSVQNWNDNVMDVSMPSTYNFIGTVVDEVVKMYREAGAPLKTIHMGGDEVPAGVWQKSPSVEKLRSELPEIEGTEQLWLYYYTRVDEILKKHNLYTSAWEEAGLKKELVNNISKNVPNTDFAQRRMHLYVWNNVLGGGAEDLAYRLANGGFPVILSCVTNLYFDMAYHKEFAEPGYYWGGYLDVDKPFKFIPLNYLKNSHEDNLGNMIPAEVLSHKEALTATGKANIVGIQGQLWSETVRSKERMEYMLLPKLLGLAERAWAPDPDWATDPDPIASEGKYQKSWVAFCNQLGKKELPKLDYINKGYQYRIPTAGVEIDGGMVKANSQFPGFIIRYTTDGSIPTVKSSEYKQPLTIRGKINFRVFNKAGRGGRTVSVTN</sequence>
<evidence type="ECO:0000256" key="5">
    <source>
        <dbReference type="ARBA" id="ARBA00023295"/>
    </source>
</evidence>
<dbReference type="InterPro" id="IPR004866">
    <property type="entry name" value="CHB/HEX_N_dom"/>
</dbReference>
<dbReference type="CDD" id="cd02847">
    <property type="entry name" value="E_set_Chitobiase_C"/>
    <property type="match status" value="1"/>
</dbReference>
<dbReference type="SUPFAM" id="SSF81296">
    <property type="entry name" value="E set domains"/>
    <property type="match status" value="1"/>
</dbReference>
<dbReference type="InterPro" id="IPR012291">
    <property type="entry name" value="CBM2_carb-bd_dom_sf"/>
</dbReference>
<accession>A0A9X2B8W2</accession>
<feature type="chain" id="PRO_5040848554" description="beta-N-acetylhexosaminidase" evidence="9">
    <location>
        <begin position="21"/>
        <end position="850"/>
    </location>
</feature>
<evidence type="ECO:0000256" key="3">
    <source>
        <dbReference type="ARBA" id="ARBA00012663"/>
    </source>
</evidence>